<keyword evidence="1" id="KW-0812">Transmembrane</keyword>
<proteinExistence type="predicted"/>
<keyword evidence="1" id="KW-0472">Membrane</keyword>
<dbReference type="AlphaFoldDB" id="A0A963YNC3"/>
<keyword evidence="3" id="KW-1185">Reference proteome</keyword>
<dbReference type="RefSeq" id="WP_227319571.1">
    <property type="nucleotide sequence ID" value="NZ_JAESVB010000001.1"/>
</dbReference>
<keyword evidence="1" id="KW-1133">Transmembrane helix</keyword>
<gene>
    <name evidence="2" type="primary">ccmD</name>
    <name evidence="2" type="ORF">ASILVAE211_01840</name>
</gene>
<evidence type="ECO:0000313" key="2">
    <source>
        <dbReference type="EMBL" id="MCB8873907.1"/>
    </source>
</evidence>
<evidence type="ECO:0000256" key="1">
    <source>
        <dbReference type="SAM" id="Phobius"/>
    </source>
</evidence>
<feature type="transmembrane region" description="Helical" evidence="1">
    <location>
        <begin position="6"/>
        <end position="26"/>
    </location>
</feature>
<name>A0A963YNC3_9PROT</name>
<sequence>MTDAPYIIASYAIVLVATLAMGLAAWMRHASARRRLAAVEAASPRARRRAR</sequence>
<dbReference type="EMBL" id="JAESVB010000001">
    <property type="protein sequence ID" value="MCB8873907.1"/>
    <property type="molecule type" value="Genomic_DNA"/>
</dbReference>
<reference evidence="2" key="2">
    <citation type="submission" date="2021-01" db="EMBL/GenBank/DDBJ databases">
        <authorList>
            <person name="Mieszkin S."/>
            <person name="Pouder E."/>
            <person name="Alain K."/>
        </authorList>
    </citation>
    <scope>NUCLEOTIDE SEQUENCE</scope>
    <source>
        <strain evidence="2">HW T2.11</strain>
    </source>
</reference>
<evidence type="ECO:0000313" key="3">
    <source>
        <dbReference type="Proteomes" id="UP000708298"/>
    </source>
</evidence>
<reference evidence="2" key="1">
    <citation type="journal article" date="2021" name="Microorganisms">
        <title>Acidisoma silvae sp. nov. and Acidisomacellulosilytica sp. nov., Two Acidophilic Bacteria Isolated from Decaying Wood, Hydrolyzing Cellulose and Producing Poly-3-hydroxybutyrate.</title>
        <authorList>
            <person name="Mieszkin S."/>
            <person name="Pouder E."/>
            <person name="Uroz S."/>
            <person name="Simon-Colin C."/>
            <person name="Alain K."/>
        </authorList>
    </citation>
    <scope>NUCLEOTIDE SEQUENCE</scope>
    <source>
        <strain evidence="2">HW T2.11</strain>
    </source>
</reference>
<comment type="caution">
    <text evidence="2">The sequence shown here is derived from an EMBL/GenBank/DDBJ whole genome shotgun (WGS) entry which is preliminary data.</text>
</comment>
<protein>
    <submittedName>
        <fullName evidence="2">Heme exporter protein CcmD</fullName>
    </submittedName>
</protein>
<accession>A0A963YNC3</accession>
<organism evidence="2 3">
    <name type="scientific">Acidisoma silvae</name>
    <dbReference type="NCBI Taxonomy" id="2802396"/>
    <lineage>
        <taxon>Bacteria</taxon>
        <taxon>Pseudomonadati</taxon>
        <taxon>Pseudomonadota</taxon>
        <taxon>Alphaproteobacteria</taxon>
        <taxon>Acetobacterales</taxon>
        <taxon>Acidocellaceae</taxon>
        <taxon>Acidisoma</taxon>
    </lineage>
</organism>
<dbReference type="Proteomes" id="UP000708298">
    <property type="component" value="Unassembled WGS sequence"/>
</dbReference>